<dbReference type="EMBL" id="CP077062">
    <property type="protein sequence ID" value="QWZ09908.1"/>
    <property type="molecule type" value="Genomic_DNA"/>
</dbReference>
<evidence type="ECO:0000313" key="4">
    <source>
        <dbReference type="Proteomes" id="UP000683575"/>
    </source>
</evidence>
<protein>
    <submittedName>
        <fullName evidence="3">Phage holin family protein</fullName>
    </submittedName>
</protein>
<keyword evidence="2" id="KW-1133">Transmembrane helix</keyword>
<gene>
    <name evidence="3" type="ORF">KRR39_09355</name>
</gene>
<organism evidence="3 4">
    <name type="scientific">Nocardioides panacis</name>
    <dbReference type="NCBI Taxonomy" id="2849501"/>
    <lineage>
        <taxon>Bacteria</taxon>
        <taxon>Bacillati</taxon>
        <taxon>Actinomycetota</taxon>
        <taxon>Actinomycetes</taxon>
        <taxon>Propionibacteriales</taxon>
        <taxon>Nocardioidaceae</taxon>
        <taxon>Nocardioides</taxon>
    </lineage>
</organism>
<evidence type="ECO:0000313" key="3">
    <source>
        <dbReference type="EMBL" id="QWZ09908.1"/>
    </source>
</evidence>
<keyword evidence="2" id="KW-0472">Membrane</keyword>
<feature type="transmembrane region" description="Helical" evidence="2">
    <location>
        <begin position="50"/>
        <end position="73"/>
    </location>
</feature>
<dbReference type="AlphaFoldDB" id="A0A975Y1V5"/>
<proteinExistence type="predicted"/>
<dbReference type="RefSeq" id="WP_216941754.1">
    <property type="nucleotide sequence ID" value="NZ_CP077062.1"/>
</dbReference>
<reference evidence="3" key="1">
    <citation type="submission" date="2021-06" db="EMBL/GenBank/DDBJ databases">
        <title>Complete genome sequence of Nocardioides sp. G188.</title>
        <authorList>
            <person name="Im W.-T."/>
        </authorList>
    </citation>
    <scope>NUCLEOTIDE SEQUENCE</scope>
    <source>
        <strain evidence="3">G188</strain>
    </source>
</reference>
<keyword evidence="4" id="KW-1185">Reference proteome</keyword>
<evidence type="ECO:0000256" key="2">
    <source>
        <dbReference type="SAM" id="Phobius"/>
    </source>
</evidence>
<name>A0A975Y1V5_9ACTN</name>
<evidence type="ECO:0000256" key="1">
    <source>
        <dbReference type="SAM" id="MobiDB-lite"/>
    </source>
</evidence>
<dbReference type="InterPro" id="IPR009937">
    <property type="entry name" value="Phage_holin_3_6"/>
</dbReference>
<dbReference type="Pfam" id="PF07332">
    <property type="entry name" value="Phage_holin_3_6"/>
    <property type="match status" value="1"/>
</dbReference>
<dbReference type="KEGG" id="nps:KRR39_09355"/>
<keyword evidence="2" id="KW-0812">Transmembrane</keyword>
<accession>A0A975Y1V5</accession>
<sequence length="79" mass="8092">MSRQDPTVHTPEPATGELIGRLTQQSTELIRSEIRLAQAEMSQKAQKAGLGVGLFGGAGVVALYGGGTLLATVKGGSRA</sequence>
<feature type="region of interest" description="Disordered" evidence="1">
    <location>
        <begin position="1"/>
        <end position="22"/>
    </location>
</feature>
<dbReference type="Proteomes" id="UP000683575">
    <property type="component" value="Chromosome"/>
</dbReference>